<comment type="caution">
    <text evidence="2">The sequence shown here is derived from an EMBL/GenBank/DDBJ whole genome shotgun (WGS) entry which is preliminary data.</text>
</comment>
<proteinExistence type="predicted"/>
<feature type="transmembrane region" description="Helical" evidence="1">
    <location>
        <begin position="73"/>
        <end position="97"/>
    </location>
</feature>
<keyword evidence="1" id="KW-1133">Transmembrane helix</keyword>
<organism evidence="2 3">
    <name type="scientific">Acrasis kona</name>
    <dbReference type="NCBI Taxonomy" id="1008807"/>
    <lineage>
        <taxon>Eukaryota</taxon>
        <taxon>Discoba</taxon>
        <taxon>Heterolobosea</taxon>
        <taxon>Tetramitia</taxon>
        <taxon>Eutetramitia</taxon>
        <taxon>Acrasidae</taxon>
        <taxon>Acrasis</taxon>
    </lineage>
</organism>
<dbReference type="Proteomes" id="UP001431209">
    <property type="component" value="Unassembled WGS sequence"/>
</dbReference>
<feature type="transmembrane region" description="Helical" evidence="1">
    <location>
        <begin position="121"/>
        <end position="140"/>
    </location>
</feature>
<accession>A0AAW2YNK2</accession>
<evidence type="ECO:0000313" key="2">
    <source>
        <dbReference type="EMBL" id="KAL0478371.1"/>
    </source>
</evidence>
<sequence length="277" mass="32759">MRPFREIYHSSIRLLRIYEPKDRRFMQMRGAWRTIQTHRLVVPHHNRIIDTRLTLEDAYGIRRGKTTISLLRFFNILMVDLMIWFSWMNLMLVLFGIQPGGVPYFWNIAYIFRDCSTASSFTAYVICTFLNSWTSIRRIYLRNADDGRRLAAIRENQINRANYVAMSSYLIMSIFISLLYAVWDGNDGLQYLYLIPFSRYLSFDTVKWNAVQIIRYIVFSGIINVFIGSIAMSLGNEQRLPDPELCFKKHVDWKEWLNFPFGTLGGIIRTIENKSKK</sequence>
<dbReference type="EMBL" id="JAOPGA020000370">
    <property type="protein sequence ID" value="KAL0478371.1"/>
    <property type="molecule type" value="Genomic_DNA"/>
</dbReference>
<evidence type="ECO:0000313" key="3">
    <source>
        <dbReference type="Proteomes" id="UP001431209"/>
    </source>
</evidence>
<evidence type="ECO:0008006" key="4">
    <source>
        <dbReference type="Google" id="ProtNLM"/>
    </source>
</evidence>
<keyword evidence="1" id="KW-0472">Membrane</keyword>
<feature type="transmembrane region" description="Helical" evidence="1">
    <location>
        <begin position="213"/>
        <end position="234"/>
    </location>
</feature>
<evidence type="ECO:0000256" key="1">
    <source>
        <dbReference type="SAM" id="Phobius"/>
    </source>
</evidence>
<protein>
    <recommendedName>
        <fullName evidence="4">Gustatory receptor</fullName>
    </recommendedName>
</protein>
<keyword evidence="3" id="KW-1185">Reference proteome</keyword>
<dbReference type="AlphaFoldDB" id="A0AAW2YNK2"/>
<keyword evidence="1" id="KW-0812">Transmembrane</keyword>
<name>A0AAW2YNK2_9EUKA</name>
<feature type="transmembrane region" description="Helical" evidence="1">
    <location>
        <begin position="161"/>
        <end position="183"/>
    </location>
</feature>
<gene>
    <name evidence="2" type="ORF">AKO1_008613</name>
</gene>
<reference evidence="2 3" key="1">
    <citation type="submission" date="2024-03" db="EMBL/GenBank/DDBJ databases">
        <title>The Acrasis kona genome and developmental transcriptomes reveal deep origins of eukaryotic multicellular pathways.</title>
        <authorList>
            <person name="Sheikh S."/>
            <person name="Fu C.-J."/>
            <person name="Brown M.W."/>
            <person name="Baldauf S.L."/>
        </authorList>
    </citation>
    <scope>NUCLEOTIDE SEQUENCE [LARGE SCALE GENOMIC DNA]</scope>
    <source>
        <strain evidence="2 3">ATCC MYA-3509</strain>
    </source>
</reference>